<comment type="similarity">
    <text evidence="2">Belongs to the bacterial solute-binding protein 8 family.</text>
</comment>
<organism evidence="9 10">
    <name type="scientific">Streptoalloteichus hindustanus</name>
    <dbReference type="NCBI Taxonomy" id="2017"/>
    <lineage>
        <taxon>Bacteria</taxon>
        <taxon>Bacillati</taxon>
        <taxon>Actinomycetota</taxon>
        <taxon>Actinomycetes</taxon>
        <taxon>Pseudonocardiales</taxon>
        <taxon>Pseudonocardiaceae</taxon>
        <taxon>Streptoalloteichus</taxon>
    </lineage>
</organism>
<dbReference type="GO" id="GO:0030288">
    <property type="term" value="C:outer membrane-bounded periplasmic space"/>
    <property type="evidence" value="ECO:0007669"/>
    <property type="project" value="TreeGrafter"/>
</dbReference>
<dbReference type="Pfam" id="PF01497">
    <property type="entry name" value="Peripla_BP_2"/>
    <property type="match status" value="1"/>
</dbReference>
<dbReference type="Proteomes" id="UP000184501">
    <property type="component" value="Unassembled WGS sequence"/>
</dbReference>
<protein>
    <submittedName>
        <fullName evidence="9">Iron complex transport system substrate-binding protein</fullName>
    </submittedName>
</protein>
<dbReference type="Gene3D" id="3.40.50.1980">
    <property type="entry name" value="Nitrogenase molybdenum iron protein domain"/>
    <property type="match status" value="2"/>
</dbReference>
<keyword evidence="3" id="KW-0813">Transport</keyword>
<keyword evidence="4 7" id="KW-0732">Signal</keyword>
<name>A0A1M5GFQ8_STRHI</name>
<dbReference type="CDD" id="cd01146">
    <property type="entry name" value="FhuD"/>
    <property type="match status" value="1"/>
</dbReference>
<evidence type="ECO:0000256" key="6">
    <source>
        <dbReference type="SAM" id="MobiDB-lite"/>
    </source>
</evidence>
<gene>
    <name evidence="9" type="ORF">SAMN05444320_106103</name>
</gene>
<evidence type="ECO:0000256" key="7">
    <source>
        <dbReference type="SAM" id="SignalP"/>
    </source>
</evidence>
<feature type="domain" description="Fe/B12 periplasmic-binding" evidence="8">
    <location>
        <begin position="84"/>
        <end position="343"/>
    </location>
</feature>
<comment type="subcellular location">
    <subcellularLocation>
        <location evidence="1">Cell envelope</location>
    </subcellularLocation>
</comment>
<keyword evidence="5" id="KW-0175">Coiled coil</keyword>
<evidence type="ECO:0000256" key="3">
    <source>
        <dbReference type="ARBA" id="ARBA00022448"/>
    </source>
</evidence>
<accession>A0A1M5GFQ8</accession>
<evidence type="ECO:0000259" key="8">
    <source>
        <dbReference type="PROSITE" id="PS50983"/>
    </source>
</evidence>
<dbReference type="SUPFAM" id="SSF53807">
    <property type="entry name" value="Helical backbone' metal receptor"/>
    <property type="match status" value="1"/>
</dbReference>
<reference evidence="9 10" key="1">
    <citation type="submission" date="2016-11" db="EMBL/GenBank/DDBJ databases">
        <authorList>
            <person name="Jaros S."/>
            <person name="Januszkiewicz K."/>
            <person name="Wedrychowicz H."/>
        </authorList>
    </citation>
    <scope>NUCLEOTIDE SEQUENCE [LARGE SCALE GENOMIC DNA]</scope>
    <source>
        <strain evidence="9 10">DSM 44523</strain>
    </source>
</reference>
<dbReference type="InterPro" id="IPR002491">
    <property type="entry name" value="ABC_transptr_periplasmic_BD"/>
</dbReference>
<evidence type="ECO:0000256" key="5">
    <source>
        <dbReference type="SAM" id="Coils"/>
    </source>
</evidence>
<proteinExistence type="inferred from homology"/>
<feature type="chain" id="PRO_5039465077" evidence="7">
    <location>
        <begin position="25"/>
        <end position="343"/>
    </location>
</feature>
<evidence type="ECO:0000313" key="9">
    <source>
        <dbReference type="EMBL" id="SHG02554.1"/>
    </source>
</evidence>
<dbReference type="PROSITE" id="PS50983">
    <property type="entry name" value="FE_B12_PBP"/>
    <property type="match status" value="1"/>
</dbReference>
<dbReference type="PANTHER" id="PTHR30532">
    <property type="entry name" value="IRON III DICITRATE-BINDING PERIPLASMIC PROTEIN"/>
    <property type="match status" value="1"/>
</dbReference>
<evidence type="ECO:0000256" key="4">
    <source>
        <dbReference type="ARBA" id="ARBA00022729"/>
    </source>
</evidence>
<feature type="compositionally biased region" description="Low complexity" evidence="6">
    <location>
        <begin position="28"/>
        <end position="41"/>
    </location>
</feature>
<dbReference type="PROSITE" id="PS51257">
    <property type="entry name" value="PROKAR_LIPOPROTEIN"/>
    <property type="match status" value="1"/>
</dbReference>
<evidence type="ECO:0000256" key="1">
    <source>
        <dbReference type="ARBA" id="ARBA00004196"/>
    </source>
</evidence>
<dbReference type="PANTHER" id="PTHR30532:SF25">
    <property type="entry name" value="IRON(III) DICITRATE-BINDING PERIPLASMIC PROTEIN"/>
    <property type="match status" value="1"/>
</dbReference>
<evidence type="ECO:0000256" key="2">
    <source>
        <dbReference type="ARBA" id="ARBA00008814"/>
    </source>
</evidence>
<dbReference type="RefSeq" id="WP_073485210.1">
    <property type="nucleotide sequence ID" value="NZ_FQVN01000006.1"/>
</dbReference>
<dbReference type="AlphaFoldDB" id="A0A1M5GFQ8"/>
<feature type="signal peptide" evidence="7">
    <location>
        <begin position="1"/>
        <end position="24"/>
    </location>
</feature>
<evidence type="ECO:0000313" key="10">
    <source>
        <dbReference type="Proteomes" id="UP000184501"/>
    </source>
</evidence>
<feature type="region of interest" description="Disordered" evidence="6">
    <location>
        <begin position="28"/>
        <end position="47"/>
    </location>
</feature>
<dbReference type="InterPro" id="IPR051313">
    <property type="entry name" value="Bact_iron-sidero_bind"/>
</dbReference>
<dbReference type="EMBL" id="FQVN01000006">
    <property type="protein sequence ID" value="SHG02554.1"/>
    <property type="molecule type" value="Genomic_DNA"/>
</dbReference>
<dbReference type="OrthoDB" id="9793175at2"/>
<keyword evidence="10" id="KW-1185">Reference proteome</keyword>
<feature type="coiled-coil region" evidence="5">
    <location>
        <begin position="185"/>
        <end position="212"/>
    </location>
</feature>
<sequence>MTRWIRPVAAVVAAAALLSVTACGDRSAQSQSQTAQPQVAQGKDGFRDADRRTAEFGTTAKPGEFPRTIKHAKGETRLEKRPERVVVLDTGELDNVIALGVRPVGVAYTEGSPKMPSYVGDRGGQPVTVGNNNNLNLEAIQNLRPDLILGSVLRLDQQYDKLAAIAPTIFTLRPGFTWKQNFRVNAAALDRAADADRLIADYERRAREVGERVEQKAGRRPTISMLRFMPNKVRLYAAKSFVGTILADAGLPRPESQRVEDLAVEISTENLTKADADWILVGSYGDPAKTGMDAALAGPLWSQLGAVKAGHAQPVADETWFLGLGLLAANAVLDDLEHRLTQG</sequence>
<dbReference type="GO" id="GO:1901678">
    <property type="term" value="P:iron coordination entity transport"/>
    <property type="evidence" value="ECO:0007669"/>
    <property type="project" value="UniProtKB-ARBA"/>
</dbReference>
<dbReference type="STRING" id="2017.SAMN05444320_106103"/>